<dbReference type="PANTHER" id="PTHR10926:SF0">
    <property type="entry name" value="CDC50, ISOFORM A"/>
    <property type="match status" value="1"/>
</dbReference>
<protein>
    <submittedName>
        <fullName evidence="8">Cell cycle control protein</fullName>
    </submittedName>
</protein>
<keyword evidence="4 7" id="KW-1133">Transmembrane helix</keyword>
<evidence type="ECO:0000313" key="8">
    <source>
        <dbReference type="EMBL" id="ELU41025.1"/>
    </source>
</evidence>
<dbReference type="EMBL" id="AFRT01001222">
    <property type="protein sequence ID" value="ELU41025.1"/>
    <property type="molecule type" value="Genomic_DNA"/>
</dbReference>
<accession>L8WSR2</accession>
<evidence type="ECO:0000256" key="5">
    <source>
        <dbReference type="ARBA" id="ARBA00023136"/>
    </source>
</evidence>
<dbReference type="GO" id="GO:0005783">
    <property type="term" value="C:endoplasmic reticulum"/>
    <property type="evidence" value="ECO:0007669"/>
    <property type="project" value="TreeGrafter"/>
</dbReference>
<evidence type="ECO:0000256" key="3">
    <source>
        <dbReference type="ARBA" id="ARBA00022692"/>
    </source>
</evidence>
<comment type="subcellular location">
    <subcellularLocation>
        <location evidence="1">Membrane</location>
        <topology evidence="1">Multi-pass membrane protein</topology>
    </subcellularLocation>
</comment>
<sequence length="535" mass="59413">MKSEPPAQRAAHLDLNARVVVNIEACLRFNRLRIIQRDAKQGVAVLLALDDDRLHRFGGRIHIASVAAPSQTSTDLSWITPVHSTSTVSRYLYFPRSRVMALFRRKQNNNDDNNDGEGKKGKAGSKEPASESDLILLNYLLRGVMAATISRSSRKYDHCYVCWIGRSPGKCSDNPTALEGLAANSYPQDRSPCSLHCRPVFRAHWRPPHLGQWQCKSVPAQITIEYTGCESAGQSFTNLPKFSYKMRSSASDAVVSPPQWRSTKVNPTLTSSGNQCTIAFDIPADLEPPVFLYYRLTSFYQNHRRYVKSMDADQLKGNAVSADTLNNGDCKPLAVLDGKIVYPCGLIANSMFNGKSYIMFLGTHLPTTWPDTIGNATLLGTNNNNLYAFSSKNIAWPGEARKYATRPGYANLSEIIPPPNWRHRYPNGYTDTDVPDLKANEHFQNWMRTAGLPTFTKLYGRNDNETMRQGGPLTACDCRVDFPVSQFGGTKAIVISTVSWIGGKNPFLGWAYIAVAALFVLLGIAGTARHLLRPR</sequence>
<evidence type="ECO:0000256" key="7">
    <source>
        <dbReference type="SAM" id="Phobius"/>
    </source>
</evidence>
<dbReference type="GO" id="GO:0005886">
    <property type="term" value="C:plasma membrane"/>
    <property type="evidence" value="ECO:0007669"/>
    <property type="project" value="TreeGrafter"/>
</dbReference>
<dbReference type="InterPro" id="IPR005045">
    <property type="entry name" value="CDC50/LEM3_fam"/>
</dbReference>
<keyword evidence="3 7" id="KW-0812">Transmembrane</keyword>
<proteinExistence type="inferred from homology"/>
<dbReference type="OrthoDB" id="340608at2759"/>
<evidence type="ECO:0000256" key="1">
    <source>
        <dbReference type="ARBA" id="ARBA00004141"/>
    </source>
</evidence>
<dbReference type="STRING" id="983506.L8WSR2"/>
<dbReference type="Proteomes" id="UP000011668">
    <property type="component" value="Unassembled WGS sequence"/>
</dbReference>
<evidence type="ECO:0000313" key="9">
    <source>
        <dbReference type="Proteomes" id="UP000011668"/>
    </source>
</evidence>
<comment type="similarity">
    <text evidence="2">Belongs to the CDC50/LEM3 family.</text>
</comment>
<dbReference type="HOGENOM" id="CLU_509181_0_0_1"/>
<feature type="region of interest" description="Disordered" evidence="6">
    <location>
        <begin position="104"/>
        <end position="129"/>
    </location>
</feature>
<dbReference type="GO" id="GO:0005794">
    <property type="term" value="C:Golgi apparatus"/>
    <property type="evidence" value="ECO:0007669"/>
    <property type="project" value="TreeGrafter"/>
</dbReference>
<feature type="transmembrane region" description="Helical" evidence="7">
    <location>
        <begin position="507"/>
        <end position="528"/>
    </location>
</feature>
<comment type="caution">
    <text evidence="8">The sequence shown here is derived from an EMBL/GenBank/DDBJ whole genome shotgun (WGS) entry which is preliminary data.</text>
</comment>
<evidence type="ECO:0000256" key="6">
    <source>
        <dbReference type="SAM" id="MobiDB-lite"/>
    </source>
</evidence>
<dbReference type="Pfam" id="PF03381">
    <property type="entry name" value="CDC50"/>
    <property type="match status" value="1"/>
</dbReference>
<keyword evidence="5 7" id="KW-0472">Membrane</keyword>
<reference evidence="8 9" key="1">
    <citation type="journal article" date="2013" name="Nat. Commun.">
        <title>The evolution and pathogenic mechanisms of the rice sheath blight pathogen.</title>
        <authorList>
            <person name="Zheng A."/>
            <person name="Lin R."/>
            <person name="Xu L."/>
            <person name="Qin P."/>
            <person name="Tang C."/>
            <person name="Ai P."/>
            <person name="Zhang D."/>
            <person name="Liu Y."/>
            <person name="Sun Z."/>
            <person name="Feng H."/>
            <person name="Wang Y."/>
            <person name="Chen Y."/>
            <person name="Liang X."/>
            <person name="Fu R."/>
            <person name="Li Q."/>
            <person name="Zhang J."/>
            <person name="Yu X."/>
            <person name="Xie Z."/>
            <person name="Ding L."/>
            <person name="Guan P."/>
            <person name="Tang J."/>
            <person name="Liang Y."/>
            <person name="Wang S."/>
            <person name="Deng Q."/>
            <person name="Li S."/>
            <person name="Zhu J."/>
            <person name="Wang L."/>
            <person name="Liu H."/>
            <person name="Li P."/>
        </authorList>
    </citation>
    <scope>NUCLEOTIDE SEQUENCE [LARGE SCALE GENOMIC DNA]</scope>
    <source>
        <strain evidence="9">AG-1 IA</strain>
    </source>
</reference>
<evidence type="ECO:0000256" key="2">
    <source>
        <dbReference type="ARBA" id="ARBA00009457"/>
    </source>
</evidence>
<keyword evidence="9" id="KW-1185">Reference proteome</keyword>
<gene>
    <name evidence="8" type="ORF">AG1IA_04959</name>
</gene>
<name>L8WSR2_THACA</name>
<dbReference type="AlphaFoldDB" id="L8WSR2"/>
<feature type="compositionally biased region" description="Basic and acidic residues" evidence="6">
    <location>
        <begin position="116"/>
        <end position="129"/>
    </location>
</feature>
<evidence type="ECO:0000256" key="4">
    <source>
        <dbReference type="ARBA" id="ARBA00022989"/>
    </source>
</evidence>
<organism evidence="8 9">
    <name type="scientific">Thanatephorus cucumeris (strain AG1-IA)</name>
    <name type="common">Rice sheath blight fungus</name>
    <name type="synonym">Rhizoctonia solani</name>
    <dbReference type="NCBI Taxonomy" id="983506"/>
    <lineage>
        <taxon>Eukaryota</taxon>
        <taxon>Fungi</taxon>
        <taxon>Dikarya</taxon>
        <taxon>Basidiomycota</taxon>
        <taxon>Agaricomycotina</taxon>
        <taxon>Agaricomycetes</taxon>
        <taxon>Cantharellales</taxon>
        <taxon>Ceratobasidiaceae</taxon>
        <taxon>Rhizoctonia</taxon>
        <taxon>Rhizoctonia solani AG-1</taxon>
    </lineage>
</organism>
<dbReference type="PANTHER" id="PTHR10926">
    <property type="entry name" value="CELL CYCLE CONTROL PROTEIN 50"/>
    <property type="match status" value="1"/>
</dbReference>